<accession>A0A0C3ET13</accession>
<keyword evidence="3" id="KW-1185">Reference proteome</keyword>
<evidence type="ECO:0000313" key="3">
    <source>
        <dbReference type="Proteomes" id="UP000054166"/>
    </source>
</evidence>
<protein>
    <submittedName>
        <fullName evidence="2">Uncharacterized protein</fullName>
    </submittedName>
</protein>
<reference evidence="2 3" key="1">
    <citation type="submission" date="2014-04" db="EMBL/GenBank/DDBJ databases">
        <authorList>
            <consortium name="DOE Joint Genome Institute"/>
            <person name="Kuo A."/>
            <person name="Tarkka M."/>
            <person name="Buscot F."/>
            <person name="Kohler A."/>
            <person name="Nagy L.G."/>
            <person name="Floudas D."/>
            <person name="Copeland A."/>
            <person name="Barry K.W."/>
            <person name="Cichocki N."/>
            <person name="Veneault-Fourrey C."/>
            <person name="LaButti K."/>
            <person name="Lindquist E.A."/>
            <person name="Lipzen A."/>
            <person name="Lundell T."/>
            <person name="Morin E."/>
            <person name="Murat C."/>
            <person name="Sun H."/>
            <person name="Tunlid A."/>
            <person name="Henrissat B."/>
            <person name="Grigoriev I.V."/>
            <person name="Hibbett D.S."/>
            <person name="Martin F."/>
            <person name="Nordberg H.P."/>
            <person name="Cantor M.N."/>
            <person name="Hua S.X."/>
        </authorList>
    </citation>
    <scope>NUCLEOTIDE SEQUENCE [LARGE SCALE GENOMIC DNA]</scope>
    <source>
        <strain evidence="2 3">F 1598</strain>
    </source>
</reference>
<reference evidence="3" key="2">
    <citation type="submission" date="2015-01" db="EMBL/GenBank/DDBJ databases">
        <title>Evolutionary Origins and Diversification of the Mycorrhizal Mutualists.</title>
        <authorList>
            <consortium name="DOE Joint Genome Institute"/>
            <consortium name="Mycorrhizal Genomics Consortium"/>
            <person name="Kohler A."/>
            <person name="Kuo A."/>
            <person name="Nagy L.G."/>
            <person name="Floudas D."/>
            <person name="Copeland A."/>
            <person name="Barry K.W."/>
            <person name="Cichocki N."/>
            <person name="Veneault-Fourrey C."/>
            <person name="LaButti K."/>
            <person name="Lindquist E.A."/>
            <person name="Lipzen A."/>
            <person name="Lundell T."/>
            <person name="Morin E."/>
            <person name="Murat C."/>
            <person name="Riley R."/>
            <person name="Ohm R."/>
            <person name="Sun H."/>
            <person name="Tunlid A."/>
            <person name="Henrissat B."/>
            <person name="Grigoriev I.V."/>
            <person name="Hibbett D.S."/>
            <person name="Martin F."/>
        </authorList>
    </citation>
    <scope>NUCLEOTIDE SEQUENCE [LARGE SCALE GENOMIC DNA]</scope>
    <source>
        <strain evidence="3">F 1598</strain>
    </source>
</reference>
<gene>
    <name evidence="2" type="ORF">PILCRDRAFT_17553</name>
</gene>
<dbReference type="HOGENOM" id="CLU_2109934_0_0_1"/>
<name>A0A0C3ET13_PILCF</name>
<evidence type="ECO:0000313" key="2">
    <source>
        <dbReference type="EMBL" id="KIM70971.1"/>
    </source>
</evidence>
<sequence>MGRQSLLVDAFNATTEAMKQRIGLSISAKTLPGMSRLQSPLFRDRERLRAERAGVNAENLASPLHPPIQQSTHSPPASVSQDASNQPQNMFLEPKANDLAPSMDGQDPSANPELH</sequence>
<feature type="region of interest" description="Disordered" evidence="1">
    <location>
        <begin position="53"/>
        <end position="115"/>
    </location>
</feature>
<dbReference type="Proteomes" id="UP000054166">
    <property type="component" value="Unassembled WGS sequence"/>
</dbReference>
<dbReference type="EMBL" id="KN833649">
    <property type="protein sequence ID" value="KIM70971.1"/>
    <property type="molecule type" value="Genomic_DNA"/>
</dbReference>
<dbReference type="InParanoid" id="A0A0C3ET13"/>
<organism evidence="2 3">
    <name type="scientific">Piloderma croceum (strain F 1598)</name>
    <dbReference type="NCBI Taxonomy" id="765440"/>
    <lineage>
        <taxon>Eukaryota</taxon>
        <taxon>Fungi</taxon>
        <taxon>Dikarya</taxon>
        <taxon>Basidiomycota</taxon>
        <taxon>Agaricomycotina</taxon>
        <taxon>Agaricomycetes</taxon>
        <taxon>Agaricomycetidae</taxon>
        <taxon>Atheliales</taxon>
        <taxon>Atheliaceae</taxon>
        <taxon>Piloderma</taxon>
    </lineage>
</organism>
<feature type="compositionally biased region" description="Polar residues" evidence="1">
    <location>
        <begin position="68"/>
        <end position="89"/>
    </location>
</feature>
<dbReference type="AlphaFoldDB" id="A0A0C3ET13"/>
<evidence type="ECO:0000256" key="1">
    <source>
        <dbReference type="SAM" id="MobiDB-lite"/>
    </source>
</evidence>
<proteinExistence type="predicted"/>